<dbReference type="GeneID" id="120109585"/>
<dbReference type="Proteomes" id="UP000228380">
    <property type="component" value="Unplaced"/>
</dbReference>
<reference evidence="3 4" key="1">
    <citation type="submission" date="2025-04" db="UniProtKB">
        <authorList>
            <consortium name="RefSeq"/>
        </authorList>
    </citation>
    <scope>IDENTIFICATION</scope>
    <source>
        <tissue evidence="3 4">Young leaves</tissue>
    </source>
</reference>
<feature type="compositionally biased region" description="Low complexity" evidence="1">
    <location>
        <begin position="34"/>
        <end position="44"/>
    </location>
</feature>
<accession>A0A8B9A7X2</accession>
<evidence type="ECO:0000256" key="1">
    <source>
        <dbReference type="SAM" id="MobiDB-lite"/>
    </source>
</evidence>
<gene>
    <name evidence="4" type="primary">LOC120109585</name>
    <name evidence="3" type="synonym">LOC103715794</name>
</gene>
<evidence type="ECO:0000313" key="2">
    <source>
        <dbReference type="Proteomes" id="UP000228380"/>
    </source>
</evidence>
<name>A0A8B9A7X2_PHODC</name>
<feature type="compositionally biased region" description="Basic and acidic residues" evidence="1">
    <location>
        <begin position="1"/>
        <end position="19"/>
    </location>
</feature>
<dbReference type="PANTHER" id="PTHR33673:SF3">
    <property type="entry name" value="SUPPRESSOR SRP40-LIKE PROTEIN"/>
    <property type="match status" value="1"/>
</dbReference>
<evidence type="ECO:0000313" key="3">
    <source>
        <dbReference type="RefSeq" id="XP_026663132.2"/>
    </source>
</evidence>
<dbReference type="OrthoDB" id="676141at2759"/>
<proteinExistence type="predicted"/>
<organism evidence="2 4">
    <name type="scientific">Phoenix dactylifera</name>
    <name type="common">Date palm</name>
    <dbReference type="NCBI Taxonomy" id="42345"/>
    <lineage>
        <taxon>Eukaryota</taxon>
        <taxon>Viridiplantae</taxon>
        <taxon>Streptophyta</taxon>
        <taxon>Embryophyta</taxon>
        <taxon>Tracheophyta</taxon>
        <taxon>Spermatophyta</taxon>
        <taxon>Magnoliopsida</taxon>
        <taxon>Liliopsida</taxon>
        <taxon>Arecaceae</taxon>
        <taxon>Coryphoideae</taxon>
        <taxon>Phoeniceae</taxon>
        <taxon>Phoenix</taxon>
    </lineage>
</organism>
<dbReference type="AlphaFoldDB" id="A0A8B9A7X2"/>
<dbReference type="PANTHER" id="PTHR33673">
    <property type="entry name" value="SUPPRESSOR SRP40-LIKE PROTEIN"/>
    <property type="match status" value="1"/>
</dbReference>
<dbReference type="KEGG" id="pda:103715794"/>
<keyword evidence="2" id="KW-1185">Reference proteome</keyword>
<dbReference type="RefSeq" id="XP_038979274.1">
    <property type="nucleotide sequence ID" value="XM_039123346.1"/>
</dbReference>
<protein>
    <submittedName>
        <fullName evidence="3">Uncharacterized protein LOC103715794</fullName>
    </submittedName>
    <submittedName>
        <fullName evidence="4">Uncharacterized protein LOC120109585</fullName>
    </submittedName>
</protein>
<dbReference type="KEGG" id="pda:120109585"/>
<sequence>MDPIHGDSRSKHTYDEQRHPGLGNKPEIKKVTPSSSSDGESFEEGFFQLDAAELDKSFLQITEIASDKLASQSKTQNGKVNDTNDVGMSDNLDMFGRNHSPPLQVMGRSDVPDPNIVPSSMFTRTTSSAIDGSVVSNESLFSIQMGNSSFSRDHVFLTGRSRDLTNFPMDPPSAAEAANAAAMQGVLRVNAEKVGGKDKHPAGDMHHSASISNLFDSRMASFQSFTFAELTDGRSGSVKVGPVNQPRHWEQAQQRPPQTKTTKATPAAKCFPCFSCSFCS</sequence>
<evidence type="ECO:0000313" key="4">
    <source>
        <dbReference type="RefSeq" id="XP_038979274.1"/>
    </source>
</evidence>
<dbReference type="RefSeq" id="XP_026663132.2">
    <property type="nucleotide sequence ID" value="XM_026807331.2"/>
</dbReference>
<feature type="region of interest" description="Disordered" evidence="1">
    <location>
        <begin position="1"/>
        <end position="44"/>
    </location>
</feature>